<feature type="compositionally biased region" description="Basic and acidic residues" evidence="2">
    <location>
        <begin position="143"/>
        <end position="156"/>
    </location>
</feature>
<dbReference type="STRING" id="112498.A0A2D3V248"/>
<dbReference type="InterPro" id="IPR002999">
    <property type="entry name" value="Tudor"/>
</dbReference>
<evidence type="ECO:0000259" key="3">
    <source>
        <dbReference type="PROSITE" id="PS50304"/>
    </source>
</evidence>
<feature type="region of interest" description="Disordered" evidence="2">
    <location>
        <begin position="58"/>
        <end position="97"/>
    </location>
</feature>
<dbReference type="SUPFAM" id="SSF63748">
    <property type="entry name" value="Tudor/PWWP/MBT"/>
    <property type="match status" value="1"/>
</dbReference>
<feature type="coiled-coil region" evidence="1">
    <location>
        <begin position="4"/>
        <end position="58"/>
    </location>
</feature>
<dbReference type="OrthoDB" id="79171at2759"/>
<feature type="domain" description="Tudor" evidence="3">
    <location>
        <begin position="99"/>
        <end position="161"/>
    </location>
</feature>
<dbReference type="RefSeq" id="XP_023623447.1">
    <property type="nucleotide sequence ID" value="XM_023767679.1"/>
</dbReference>
<evidence type="ECO:0000256" key="1">
    <source>
        <dbReference type="SAM" id="Coils"/>
    </source>
</evidence>
<dbReference type="EMBL" id="FJUY01000003">
    <property type="protein sequence ID" value="CZT16554.1"/>
    <property type="molecule type" value="Genomic_DNA"/>
</dbReference>
<dbReference type="GeneID" id="35597605"/>
<dbReference type="Proteomes" id="UP000225277">
    <property type="component" value="Unassembled WGS sequence"/>
</dbReference>
<feature type="region of interest" description="Disordered" evidence="2">
    <location>
        <begin position="266"/>
        <end position="294"/>
    </location>
</feature>
<dbReference type="AlphaFoldDB" id="A0A2D3V248"/>
<dbReference type="PROSITE" id="PS50304">
    <property type="entry name" value="TUDOR"/>
    <property type="match status" value="1"/>
</dbReference>
<feature type="region of interest" description="Disordered" evidence="2">
    <location>
        <begin position="143"/>
        <end position="247"/>
    </location>
</feature>
<evidence type="ECO:0000256" key="2">
    <source>
        <dbReference type="SAM" id="MobiDB-lite"/>
    </source>
</evidence>
<accession>A0A2D3V248</accession>
<organism evidence="4 5">
    <name type="scientific">Ramularia collo-cygni</name>
    <dbReference type="NCBI Taxonomy" id="112498"/>
    <lineage>
        <taxon>Eukaryota</taxon>
        <taxon>Fungi</taxon>
        <taxon>Dikarya</taxon>
        <taxon>Ascomycota</taxon>
        <taxon>Pezizomycotina</taxon>
        <taxon>Dothideomycetes</taxon>
        <taxon>Dothideomycetidae</taxon>
        <taxon>Mycosphaerellales</taxon>
        <taxon>Mycosphaerellaceae</taxon>
        <taxon>Ramularia</taxon>
    </lineage>
</organism>
<name>A0A2D3V248_9PEZI</name>
<keyword evidence="5" id="KW-1185">Reference proteome</keyword>
<protein>
    <recommendedName>
        <fullName evidence="3">Tudor domain-containing protein</fullName>
    </recommendedName>
</protein>
<feature type="compositionally biased region" description="Basic and acidic residues" evidence="2">
    <location>
        <begin position="276"/>
        <end position="294"/>
    </location>
</feature>
<keyword evidence="1" id="KW-0175">Coiled coil</keyword>
<gene>
    <name evidence="4" type="ORF">RCC_02388</name>
</gene>
<evidence type="ECO:0000313" key="5">
    <source>
        <dbReference type="Proteomes" id="UP000225277"/>
    </source>
</evidence>
<dbReference type="Gene3D" id="2.30.30.140">
    <property type="match status" value="1"/>
</dbReference>
<sequence length="294" mass="31692">MASIQALQEELAGHQSDLEACLQAIASDPTDTDLVQMKDLVQQQIATTEAEIDLLKRAQSVPPPPPAPKFDMSKHPKYQKGLPEDGPPPPPPEESYTAVFNTGDSVVAKYSADKQWYPGTIISKTGSTADPVYVVSFTGYSEKETKRKHEVRAAENKKRKAEGSLSATAPPAPSSPVVIGNVTSGAASIDPTLVQQREPSKVSDGPTRMQPAPKKLKGAKALEKNKSSWGDWQKNGPKKAIVGAPSKKLAKDSMFRTPDMANLNAKVGITGSGKPMSKDVQRQKYVYGRDEPED</sequence>
<evidence type="ECO:0000313" key="4">
    <source>
        <dbReference type="EMBL" id="CZT16554.1"/>
    </source>
</evidence>
<proteinExistence type="predicted"/>
<reference evidence="4 5" key="1">
    <citation type="submission" date="2016-03" db="EMBL/GenBank/DDBJ databases">
        <authorList>
            <person name="Ploux O."/>
        </authorList>
    </citation>
    <scope>NUCLEOTIDE SEQUENCE [LARGE SCALE GENOMIC DNA]</scope>
    <source>
        <strain evidence="4 5">URUG2</strain>
    </source>
</reference>